<evidence type="ECO:0000313" key="1">
    <source>
        <dbReference type="EMBL" id="SUA50194.1"/>
    </source>
</evidence>
<organism evidence="1 2">
    <name type="scientific">Oligella ureolytica</name>
    <dbReference type="NCBI Taxonomy" id="90244"/>
    <lineage>
        <taxon>Bacteria</taxon>
        <taxon>Pseudomonadati</taxon>
        <taxon>Pseudomonadota</taxon>
        <taxon>Betaproteobacteria</taxon>
        <taxon>Burkholderiales</taxon>
        <taxon>Alcaligenaceae</taxon>
        <taxon>Oligella</taxon>
    </lineage>
</organism>
<dbReference type="EMBL" id="UGSB01000001">
    <property type="protein sequence ID" value="SUA50194.1"/>
    <property type="molecule type" value="Genomic_DNA"/>
</dbReference>
<reference evidence="1 2" key="1">
    <citation type="submission" date="2018-06" db="EMBL/GenBank/DDBJ databases">
        <authorList>
            <consortium name="Pathogen Informatics"/>
            <person name="Doyle S."/>
        </authorList>
    </citation>
    <scope>NUCLEOTIDE SEQUENCE [LARGE SCALE GENOMIC DNA]</scope>
    <source>
        <strain evidence="1 2">NCTC11997</strain>
    </source>
</reference>
<gene>
    <name evidence="1" type="ORF">NCTC11997_00082</name>
</gene>
<dbReference type="AlphaFoldDB" id="A0A378X986"/>
<evidence type="ECO:0000313" key="2">
    <source>
        <dbReference type="Proteomes" id="UP000254603"/>
    </source>
</evidence>
<proteinExistence type="predicted"/>
<sequence>MATRKELITALSKRYKSASRSDKSRILDEFIALTDYHRKHAIRILSESSRDVKSTPKLSPYYDSQVVEQLIIVGSI</sequence>
<dbReference type="RefSeq" id="WP_232244185.1">
    <property type="nucleotide sequence ID" value="NZ_CP065725.1"/>
</dbReference>
<name>A0A378X986_9BURK</name>
<accession>A0A378X986</accession>
<protein>
    <submittedName>
        <fullName evidence="1">Uncharacterized protein</fullName>
    </submittedName>
</protein>
<dbReference type="Proteomes" id="UP000254603">
    <property type="component" value="Unassembled WGS sequence"/>
</dbReference>